<dbReference type="EMBL" id="UOGK01000407">
    <property type="protein sequence ID" value="VAX40523.1"/>
    <property type="molecule type" value="Genomic_DNA"/>
</dbReference>
<organism evidence="1">
    <name type="scientific">hydrothermal vent metagenome</name>
    <dbReference type="NCBI Taxonomy" id="652676"/>
    <lineage>
        <taxon>unclassified sequences</taxon>
        <taxon>metagenomes</taxon>
        <taxon>ecological metagenomes</taxon>
    </lineage>
</organism>
<name>A0A3B1DUI3_9ZZZZ</name>
<reference evidence="1" key="1">
    <citation type="submission" date="2018-06" db="EMBL/GenBank/DDBJ databases">
        <authorList>
            <person name="Zhirakovskaya E."/>
        </authorList>
    </citation>
    <scope>NUCLEOTIDE SEQUENCE</scope>
</reference>
<sequence length="27" mass="3016">MAGSKIVPQMRNAPMAKMFYTIEEAAE</sequence>
<proteinExistence type="predicted"/>
<feature type="non-terminal residue" evidence="1">
    <location>
        <position position="27"/>
    </location>
</feature>
<evidence type="ECO:0000313" key="1">
    <source>
        <dbReference type="EMBL" id="VAX40523.1"/>
    </source>
</evidence>
<dbReference type="AlphaFoldDB" id="A0A3B1DUI3"/>
<accession>A0A3B1DUI3</accession>
<gene>
    <name evidence="1" type="ORF">MNBD_PLANCTO03-1155</name>
</gene>
<protein>
    <submittedName>
        <fullName evidence="1">Uncharacterized protein</fullName>
    </submittedName>
</protein>